<evidence type="ECO:0000313" key="2">
    <source>
        <dbReference type="EMBL" id="RDY27914.1"/>
    </source>
</evidence>
<reference evidence="2 3" key="1">
    <citation type="journal article" date="2017" name="Genome Announc.">
        <title>Draft Genome Sequence of Romboutsia weinsteinii sp. nov. Strain CCRI-19649(T) Isolated from Surface Water.</title>
        <authorList>
            <person name="Maheux A.F."/>
            <person name="Boudreau D.K."/>
            <person name="Berube E."/>
            <person name="Boissinot M."/>
            <person name="Cantin P."/>
            <person name="Raymond F."/>
            <person name="Corbeil J."/>
            <person name="Omar R.F."/>
            <person name="Bergeron M.G."/>
        </authorList>
    </citation>
    <scope>NUCLEOTIDE SEQUENCE [LARGE SCALE GENOMIC DNA]</scope>
    <source>
        <strain evidence="2 3">CCRI-19649</strain>
    </source>
</reference>
<comment type="caution">
    <text evidence="2">The sequence shown here is derived from an EMBL/GenBank/DDBJ whole genome shotgun (WGS) entry which is preliminary data.</text>
</comment>
<dbReference type="InterPro" id="IPR018649">
    <property type="entry name" value="SHOCT"/>
</dbReference>
<accession>A0A371J5E3</accession>
<feature type="domain" description="SHOCT" evidence="1">
    <location>
        <begin position="55"/>
        <end position="82"/>
    </location>
</feature>
<evidence type="ECO:0000259" key="1">
    <source>
        <dbReference type="Pfam" id="PF09851"/>
    </source>
</evidence>
<dbReference type="Pfam" id="PF09851">
    <property type="entry name" value="SHOCT"/>
    <property type="match status" value="1"/>
</dbReference>
<protein>
    <submittedName>
        <fullName evidence="2">SHOCT domain-containing protein</fullName>
    </submittedName>
</protein>
<evidence type="ECO:0000313" key="3">
    <source>
        <dbReference type="Proteomes" id="UP000215694"/>
    </source>
</evidence>
<gene>
    <name evidence="2" type="ORF">CHL78_007885</name>
</gene>
<proteinExistence type="predicted"/>
<organism evidence="2 3">
    <name type="scientific">Romboutsia weinsteinii</name>
    <dbReference type="NCBI Taxonomy" id="2020949"/>
    <lineage>
        <taxon>Bacteria</taxon>
        <taxon>Bacillati</taxon>
        <taxon>Bacillota</taxon>
        <taxon>Clostridia</taxon>
        <taxon>Peptostreptococcales</taxon>
        <taxon>Peptostreptococcaceae</taxon>
        <taxon>Romboutsia</taxon>
    </lineage>
</organism>
<dbReference type="OrthoDB" id="306887at2"/>
<dbReference type="Proteomes" id="UP000215694">
    <property type="component" value="Unassembled WGS sequence"/>
</dbReference>
<keyword evidence="3" id="KW-1185">Reference proteome</keyword>
<dbReference type="RefSeq" id="WP_094369607.1">
    <property type="nucleotide sequence ID" value="NZ_NOJY02000010.1"/>
</dbReference>
<sequence>MFNQNINNQDIKKYFAQLDKFKLLVNKSKDYEKSKLELEGIKTLESKEIEKSPTEKIKEVKELLDINAITKEEFENKKSELLSKV</sequence>
<name>A0A371J5E3_9FIRM</name>
<dbReference type="AlphaFoldDB" id="A0A371J5E3"/>
<dbReference type="EMBL" id="NOJY02000010">
    <property type="protein sequence ID" value="RDY27914.1"/>
    <property type="molecule type" value="Genomic_DNA"/>
</dbReference>